<comment type="similarity">
    <text evidence="1">Belongs to the manganese catalase family.</text>
</comment>
<feature type="binding site" evidence="2">
    <location>
        <position position="64"/>
    </location>
    <ligand>
        <name>Mn(2+)</name>
        <dbReference type="ChEBI" id="CHEBI:29035"/>
        <label>1</label>
    </ligand>
</feature>
<proteinExistence type="inferred from homology"/>
<dbReference type="AlphaFoldDB" id="A0A0P0LMA0"/>
<dbReference type="InterPro" id="IPR007760">
    <property type="entry name" value="Mn_catalase"/>
</dbReference>
<comment type="cofactor">
    <cofactor evidence="3">
        <name>Ca(2+)</name>
        <dbReference type="ChEBI" id="CHEBI:29108"/>
    </cofactor>
    <text evidence="3">Binds 1 Ca(2+) ion per subunit.</text>
</comment>
<dbReference type="Pfam" id="PF05067">
    <property type="entry name" value="Mn_catalase"/>
    <property type="match status" value="1"/>
</dbReference>
<keyword evidence="3" id="KW-0106">Calcium</keyword>
<evidence type="ECO:0000256" key="3">
    <source>
        <dbReference type="PIRSR" id="PIRSR607760-2"/>
    </source>
</evidence>
<gene>
    <name evidence="5" type="ORF">BvMPK_1061</name>
</gene>
<dbReference type="EMBL" id="CP013020">
    <property type="protein sequence ID" value="ALK83678.1"/>
    <property type="molecule type" value="Genomic_DNA"/>
</dbReference>
<dbReference type="InterPro" id="IPR012347">
    <property type="entry name" value="Ferritin-like"/>
</dbReference>
<evidence type="ECO:0000256" key="2">
    <source>
        <dbReference type="PIRSR" id="PIRSR607760-1"/>
    </source>
</evidence>
<dbReference type="PATRIC" id="fig|821.40.peg.1267"/>
<organism evidence="5 6">
    <name type="scientific">Phocaeicola vulgatus</name>
    <name type="common">Bacteroides vulgatus</name>
    <dbReference type="NCBI Taxonomy" id="821"/>
    <lineage>
        <taxon>Bacteria</taxon>
        <taxon>Pseudomonadati</taxon>
        <taxon>Bacteroidota</taxon>
        <taxon>Bacteroidia</taxon>
        <taxon>Bacteroidales</taxon>
        <taxon>Bacteroidaceae</taxon>
        <taxon>Phocaeicola</taxon>
    </lineage>
</organism>
<reference evidence="5 6" key="2">
    <citation type="journal article" date="2016" name="Genome Biol. Evol.">
        <title>Extensive mobilome-driven genome diversification in mouse gut-associated Bacteroides vulgatus mpk.</title>
        <authorList>
            <person name="Lange A."/>
            <person name="Beier S."/>
            <person name="Steimle A."/>
            <person name="Autenrieth I.B."/>
            <person name="Huson D.H."/>
            <person name="Frick J.S."/>
        </authorList>
    </citation>
    <scope>NUCLEOTIDE SEQUENCE [LARGE SCALE GENOMIC DNA]</scope>
    <source>
        <strain evidence="6">mpk</strain>
    </source>
</reference>
<feature type="binding site" evidence="3">
    <location>
        <position position="100"/>
    </location>
    <ligand>
        <name>Ca(2+)</name>
        <dbReference type="ChEBI" id="CHEBI:29108"/>
    </ligand>
</feature>
<accession>A0A0P0LMA0</accession>
<feature type="binding site" evidence="2">
    <location>
        <position position="31"/>
    </location>
    <ligand>
        <name>Mn(2+)</name>
        <dbReference type="ChEBI" id="CHEBI:29035"/>
        <label>1</label>
    </ligand>
</feature>
<name>A0A0P0LMA0_PHOVU</name>
<keyword evidence="2" id="KW-0464">Manganese</keyword>
<sequence length="180" mass="20463">MTDSNGNPWCATYVSATAELTVDLRSNMAGEARAKIGYENLLQLTDDPLVKETLGFLMTREVTHYQQFEAALETIQPNFPPGVFQTSPKYSNLYFDLSKGDDARGPWNEGESTQLKEQWQYIEQPLEEVRSTDGLLDRKPEGTDRSEKEIARKEAQLSKERSGQVLASTPKKEMSWCKYQ</sequence>
<feature type="compositionally biased region" description="Basic and acidic residues" evidence="4">
    <location>
        <begin position="130"/>
        <end position="162"/>
    </location>
</feature>
<evidence type="ECO:0000256" key="1">
    <source>
        <dbReference type="ARBA" id="ARBA00007644"/>
    </source>
</evidence>
<dbReference type="SUPFAM" id="SSF47240">
    <property type="entry name" value="Ferritin-like"/>
    <property type="match status" value="1"/>
</dbReference>
<reference evidence="6" key="1">
    <citation type="submission" date="2015-10" db="EMBL/GenBank/DDBJ databases">
        <title>Extensive mobilome-driven genome diversification in gut-associated Bacteroides vulgatus mpk.</title>
        <authorList>
            <person name="Beier S."/>
            <person name="Lange A."/>
            <person name="Huson D.H."/>
            <person name="Frick J.-S."/>
            <person name="Autenrieth I.B."/>
        </authorList>
    </citation>
    <scope>NUCLEOTIDE SEQUENCE [LARGE SCALE GENOMIC DNA]</scope>
    <source>
        <strain evidence="6">mpk</strain>
    </source>
</reference>
<dbReference type="Proteomes" id="UP000061587">
    <property type="component" value="Chromosome"/>
</dbReference>
<dbReference type="InterPro" id="IPR009078">
    <property type="entry name" value="Ferritin-like_SF"/>
</dbReference>
<dbReference type="Gene3D" id="1.20.1260.10">
    <property type="match status" value="1"/>
</dbReference>
<feature type="region of interest" description="Disordered" evidence="4">
    <location>
        <begin position="130"/>
        <end position="180"/>
    </location>
</feature>
<dbReference type="GO" id="GO:0046872">
    <property type="term" value="F:metal ion binding"/>
    <property type="evidence" value="ECO:0007669"/>
    <property type="project" value="UniProtKB-KW"/>
</dbReference>
<keyword evidence="2" id="KW-0479">Metal-binding</keyword>
<protein>
    <submittedName>
        <fullName evidence="5">Mn-containing catalase</fullName>
    </submittedName>
</protein>
<evidence type="ECO:0000256" key="4">
    <source>
        <dbReference type="SAM" id="MobiDB-lite"/>
    </source>
</evidence>
<comment type="cofactor">
    <cofactor evidence="2">
        <name>Mn(2+)</name>
        <dbReference type="ChEBI" id="CHEBI:29035"/>
    </cofactor>
    <text evidence="2">Binds 2 manganese ions per subunit.</text>
</comment>
<feature type="compositionally biased region" description="Basic and acidic residues" evidence="4">
    <location>
        <begin position="170"/>
        <end position="180"/>
    </location>
</feature>
<evidence type="ECO:0000313" key="6">
    <source>
        <dbReference type="Proteomes" id="UP000061587"/>
    </source>
</evidence>
<feature type="binding site" evidence="3">
    <location>
        <position position="98"/>
    </location>
    <ligand>
        <name>Ca(2+)</name>
        <dbReference type="ChEBI" id="CHEBI:29108"/>
    </ligand>
</feature>
<evidence type="ECO:0000313" key="5">
    <source>
        <dbReference type="EMBL" id="ALK83678.1"/>
    </source>
</evidence>